<proteinExistence type="predicted"/>
<reference evidence="1 2" key="1">
    <citation type="journal article" date="2022" name="Nat. Plants">
        <title>Genomes of leafy and leafless Platanthera orchids illuminate the evolution of mycoheterotrophy.</title>
        <authorList>
            <person name="Li M.H."/>
            <person name="Liu K.W."/>
            <person name="Li Z."/>
            <person name="Lu H.C."/>
            <person name="Ye Q.L."/>
            <person name="Zhang D."/>
            <person name="Wang J.Y."/>
            <person name="Li Y.F."/>
            <person name="Zhong Z.M."/>
            <person name="Liu X."/>
            <person name="Yu X."/>
            <person name="Liu D.K."/>
            <person name="Tu X.D."/>
            <person name="Liu B."/>
            <person name="Hao Y."/>
            <person name="Liao X.Y."/>
            <person name="Jiang Y.T."/>
            <person name="Sun W.H."/>
            <person name="Chen J."/>
            <person name="Chen Y.Q."/>
            <person name="Ai Y."/>
            <person name="Zhai J.W."/>
            <person name="Wu S.S."/>
            <person name="Zhou Z."/>
            <person name="Hsiao Y.Y."/>
            <person name="Wu W.L."/>
            <person name="Chen Y.Y."/>
            <person name="Lin Y.F."/>
            <person name="Hsu J.L."/>
            <person name="Li C.Y."/>
            <person name="Wang Z.W."/>
            <person name="Zhao X."/>
            <person name="Zhong W.Y."/>
            <person name="Ma X.K."/>
            <person name="Ma L."/>
            <person name="Huang J."/>
            <person name="Chen G.Z."/>
            <person name="Huang M.Z."/>
            <person name="Huang L."/>
            <person name="Peng D.H."/>
            <person name="Luo Y.B."/>
            <person name="Zou S.Q."/>
            <person name="Chen S.P."/>
            <person name="Lan S."/>
            <person name="Tsai W.C."/>
            <person name="Van de Peer Y."/>
            <person name="Liu Z.J."/>
        </authorList>
    </citation>
    <scope>NUCLEOTIDE SEQUENCE [LARGE SCALE GENOMIC DNA]</scope>
    <source>
        <strain evidence="1">Lor288</strain>
    </source>
</reference>
<dbReference type="EMBL" id="JBBWWR010000005">
    <property type="protein sequence ID" value="KAK8966338.1"/>
    <property type="molecule type" value="Genomic_DNA"/>
</dbReference>
<comment type="caution">
    <text evidence="1">The sequence shown here is derived from an EMBL/GenBank/DDBJ whole genome shotgun (WGS) entry which is preliminary data.</text>
</comment>
<dbReference type="Proteomes" id="UP001412067">
    <property type="component" value="Unassembled WGS sequence"/>
</dbReference>
<gene>
    <name evidence="1" type="ORF">KSP40_PGU015830</name>
</gene>
<evidence type="ECO:0000313" key="1">
    <source>
        <dbReference type="EMBL" id="KAK8966338.1"/>
    </source>
</evidence>
<evidence type="ECO:0000313" key="2">
    <source>
        <dbReference type="Proteomes" id="UP001412067"/>
    </source>
</evidence>
<name>A0ABR2MTT0_9ASPA</name>
<keyword evidence="2" id="KW-1185">Reference proteome</keyword>
<sequence length="128" mass="14300">MFAQTMITRDQIERPRSGKVRCLFFHVADRVATCIYFTLEAADPDLSESGSLHLVFHREPDLNYPVTFSIPSHILAFALGECGMPHSPTACQDPWAGASLLLHSPLFCCTTPRRADGAAKILMPRKRR</sequence>
<protein>
    <submittedName>
        <fullName evidence="1">Uncharacterized protein</fullName>
    </submittedName>
</protein>
<organism evidence="1 2">
    <name type="scientific">Platanthera guangdongensis</name>
    <dbReference type="NCBI Taxonomy" id="2320717"/>
    <lineage>
        <taxon>Eukaryota</taxon>
        <taxon>Viridiplantae</taxon>
        <taxon>Streptophyta</taxon>
        <taxon>Embryophyta</taxon>
        <taxon>Tracheophyta</taxon>
        <taxon>Spermatophyta</taxon>
        <taxon>Magnoliopsida</taxon>
        <taxon>Liliopsida</taxon>
        <taxon>Asparagales</taxon>
        <taxon>Orchidaceae</taxon>
        <taxon>Orchidoideae</taxon>
        <taxon>Orchideae</taxon>
        <taxon>Orchidinae</taxon>
        <taxon>Platanthera</taxon>
    </lineage>
</organism>
<accession>A0ABR2MTT0</accession>